<dbReference type="AlphaFoldDB" id="S2Z0Q5"/>
<dbReference type="RefSeq" id="WP_016457434.1">
    <property type="nucleotide sequence ID" value="NZ_KE150446.1"/>
</dbReference>
<dbReference type="Pfam" id="PF13481">
    <property type="entry name" value="AAA_25"/>
    <property type="match status" value="1"/>
</dbReference>
<gene>
    <name evidence="1" type="ORF">HMPREF1219_00518</name>
</gene>
<dbReference type="InterPro" id="IPR027417">
    <property type="entry name" value="P-loop_NTPase"/>
</dbReference>
<sequence>MEPSTWTYTEELAGAVRLSDLKPVTRKDVWLIPNLVCRTLNSLYGVSGAGKSVLACELIRCVLTGEKFLGVKPLNTVDSVLILCSDAGAELEYRDRLGKLKVDLSKVCVVPGVGVEDTDQWFLYGALAGEISAGLVIIDHATGMLDGDPNDREPWRELYQDKIGRFLCPVVLLAHSSDWGGSNKSHRIAGNSAAKQFTRCQMEIDQIGNPRKPDSVTRRVTVDSNYSEPLVKLFDLVNGRVKNIRDNEKTPKRGAKTLDQNAEIVCRAKSSSKKTKKEVAREVASFMGISSETLYRRTLKDLERKSLLVPSSRPQETGYYES</sequence>
<proteinExistence type="predicted"/>
<reference evidence="1 2" key="1">
    <citation type="submission" date="2013-05" db="EMBL/GenBank/DDBJ databases">
        <title>The Genome Sequence of Corynebacterium pyruviciproducens 1773O (ATCC BAA-1742).</title>
        <authorList>
            <consortium name="The Broad Institute Genomics Platform"/>
            <person name="Earl A."/>
            <person name="Ward D."/>
            <person name="Feldgarden M."/>
            <person name="Gevers D."/>
            <person name="Tong J."/>
            <person name="Walker B."/>
            <person name="Young S."/>
            <person name="Zeng Q."/>
            <person name="Gargeya S."/>
            <person name="Fitzgerald M."/>
            <person name="Haas B."/>
            <person name="Abouelleil A."/>
            <person name="Allen A.W."/>
            <person name="Alvarado L."/>
            <person name="Arachchi H.M."/>
            <person name="Berlin A.M."/>
            <person name="Chapman S.B."/>
            <person name="Gainer-Dewar J."/>
            <person name="Goldberg J."/>
            <person name="Griggs A."/>
            <person name="Gujja S."/>
            <person name="Hansen M."/>
            <person name="Howarth C."/>
            <person name="Imamovic A."/>
            <person name="Ireland A."/>
            <person name="Larimer J."/>
            <person name="McCowan C."/>
            <person name="Murphy C."/>
            <person name="Pearson M."/>
            <person name="Poon T.W."/>
            <person name="Priest M."/>
            <person name="Roberts A."/>
            <person name="Saif S."/>
            <person name="Shea T."/>
            <person name="Sisk P."/>
            <person name="Sykes S."/>
            <person name="Wortman J."/>
            <person name="Nusbaum C."/>
            <person name="Birren B."/>
        </authorList>
    </citation>
    <scope>NUCLEOTIDE SEQUENCE [LARGE SCALE GENOMIC DNA]</scope>
    <source>
        <strain evidence="1 2">ATCC BAA-1742</strain>
    </source>
</reference>
<dbReference type="Gene3D" id="3.40.50.300">
    <property type="entry name" value="P-loop containing nucleotide triphosphate hydrolases"/>
    <property type="match status" value="1"/>
</dbReference>
<protein>
    <submittedName>
        <fullName evidence="1">Uncharacterized protein</fullName>
    </submittedName>
</protein>
<dbReference type="eggNOG" id="COG1066">
    <property type="taxonomic scope" value="Bacteria"/>
</dbReference>
<keyword evidence="2" id="KW-1185">Reference proteome</keyword>
<dbReference type="Proteomes" id="UP000014408">
    <property type="component" value="Unassembled WGS sequence"/>
</dbReference>
<comment type="caution">
    <text evidence="1">The sequence shown here is derived from an EMBL/GenBank/DDBJ whole genome shotgun (WGS) entry which is preliminary data.</text>
</comment>
<organism evidence="1 2">
    <name type="scientific">Corynebacterium pyruviciproducens ATCC BAA-1742</name>
    <dbReference type="NCBI Taxonomy" id="1125779"/>
    <lineage>
        <taxon>Bacteria</taxon>
        <taxon>Bacillati</taxon>
        <taxon>Actinomycetota</taxon>
        <taxon>Actinomycetes</taxon>
        <taxon>Mycobacteriales</taxon>
        <taxon>Corynebacteriaceae</taxon>
        <taxon>Corynebacterium</taxon>
    </lineage>
</organism>
<accession>S2Z0Q5</accession>
<dbReference type="EMBL" id="ATBY01000009">
    <property type="protein sequence ID" value="EPD70086.1"/>
    <property type="molecule type" value="Genomic_DNA"/>
</dbReference>
<evidence type="ECO:0000313" key="1">
    <source>
        <dbReference type="EMBL" id="EPD70086.1"/>
    </source>
</evidence>
<dbReference type="HOGENOM" id="CLU_830844_0_0_11"/>
<name>S2Z0Q5_9CORY</name>
<evidence type="ECO:0000313" key="2">
    <source>
        <dbReference type="Proteomes" id="UP000014408"/>
    </source>
</evidence>
<dbReference type="SUPFAM" id="SSF52540">
    <property type="entry name" value="P-loop containing nucleoside triphosphate hydrolases"/>
    <property type="match status" value="1"/>
</dbReference>